<dbReference type="AlphaFoldDB" id="A0A7W4KA61"/>
<dbReference type="GO" id="GO:0003700">
    <property type="term" value="F:DNA-binding transcription factor activity"/>
    <property type="evidence" value="ECO:0007669"/>
    <property type="project" value="InterPro"/>
</dbReference>
<comment type="similarity">
    <text evidence="1">Belongs to the LysR transcriptional regulatory family.</text>
</comment>
<dbReference type="Pfam" id="PF00126">
    <property type="entry name" value="HTH_1"/>
    <property type="match status" value="1"/>
</dbReference>
<dbReference type="PANTHER" id="PTHR30419:SF8">
    <property type="entry name" value="NITROGEN ASSIMILATION TRANSCRIPTIONAL ACTIVATOR-RELATED"/>
    <property type="match status" value="1"/>
</dbReference>
<gene>
    <name evidence="6" type="ORF">HLH28_16720</name>
</gene>
<dbReference type="InterPro" id="IPR036390">
    <property type="entry name" value="WH_DNA-bd_sf"/>
</dbReference>
<protein>
    <submittedName>
        <fullName evidence="6">LysR family transcriptional regulator</fullName>
    </submittedName>
</protein>
<dbReference type="SUPFAM" id="SSF53850">
    <property type="entry name" value="Periplasmic binding protein-like II"/>
    <property type="match status" value="1"/>
</dbReference>
<evidence type="ECO:0000313" key="6">
    <source>
        <dbReference type="EMBL" id="MBB2203194.1"/>
    </source>
</evidence>
<feature type="domain" description="HTH lysR-type" evidence="5">
    <location>
        <begin position="8"/>
        <end position="65"/>
    </location>
</feature>
<organism evidence="6 7">
    <name type="scientific">Gluconacetobacter tumulisoli</name>
    <dbReference type="NCBI Taxonomy" id="1286189"/>
    <lineage>
        <taxon>Bacteria</taxon>
        <taxon>Pseudomonadati</taxon>
        <taxon>Pseudomonadota</taxon>
        <taxon>Alphaproteobacteria</taxon>
        <taxon>Acetobacterales</taxon>
        <taxon>Acetobacteraceae</taxon>
        <taxon>Gluconacetobacter</taxon>
    </lineage>
</organism>
<keyword evidence="7" id="KW-1185">Reference proteome</keyword>
<evidence type="ECO:0000313" key="7">
    <source>
        <dbReference type="Proteomes" id="UP000578030"/>
    </source>
</evidence>
<dbReference type="InterPro" id="IPR005119">
    <property type="entry name" value="LysR_subst-bd"/>
</dbReference>
<keyword evidence="3" id="KW-0238">DNA-binding</keyword>
<evidence type="ECO:0000256" key="4">
    <source>
        <dbReference type="ARBA" id="ARBA00023163"/>
    </source>
</evidence>
<dbReference type="InterPro" id="IPR036388">
    <property type="entry name" value="WH-like_DNA-bd_sf"/>
</dbReference>
<dbReference type="PROSITE" id="PS50931">
    <property type="entry name" value="HTH_LYSR"/>
    <property type="match status" value="1"/>
</dbReference>
<dbReference type="Pfam" id="PF03466">
    <property type="entry name" value="LysR_substrate"/>
    <property type="match status" value="1"/>
</dbReference>
<accession>A0A7W4KA61</accession>
<dbReference type="InterPro" id="IPR050950">
    <property type="entry name" value="HTH-type_LysR_regulators"/>
</dbReference>
<dbReference type="PANTHER" id="PTHR30419">
    <property type="entry name" value="HTH-TYPE TRANSCRIPTIONAL REGULATOR YBHD"/>
    <property type="match status" value="1"/>
</dbReference>
<dbReference type="Gene3D" id="1.10.10.10">
    <property type="entry name" value="Winged helix-like DNA-binding domain superfamily/Winged helix DNA-binding domain"/>
    <property type="match status" value="1"/>
</dbReference>
<keyword evidence="2" id="KW-0805">Transcription regulation</keyword>
<name>A0A7W4KA61_9PROT</name>
<sequence>MRHLLTRLKFRHLTLVLSLEESCNLHRTSELLNMSQPTATKLLQEIEHTLGVPLFERRPKGMIPTPFGSLVARHARLMLSDIGRLQQDIDELRTGISGVVRIGTVVAAMPDLVAPAVGRIIGENPRVSISLTTDNSDVLLVELQNGRIDLMVGRPISIVENEDLNVETLEDEDLRIVVSPGHPLLARQDLSLRDLVGERWLLQPGTSPMRRAIEAAFTVERLSFPPHPVESASVTATICMLAETSLIAVLPHRISAFFVRHGAIAELPVQLPRILRPYALVTLRNRPAGNALTRMMALLRAGAAGDETGD</sequence>
<dbReference type="SUPFAM" id="SSF46785">
    <property type="entry name" value="Winged helix' DNA-binding domain"/>
    <property type="match status" value="1"/>
</dbReference>
<dbReference type="Gene3D" id="3.40.190.290">
    <property type="match status" value="1"/>
</dbReference>
<dbReference type="Proteomes" id="UP000578030">
    <property type="component" value="Unassembled WGS sequence"/>
</dbReference>
<comment type="caution">
    <text evidence="6">The sequence shown here is derived from an EMBL/GenBank/DDBJ whole genome shotgun (WGS) entry which is preliminary data.</text>
</comment>
<keyword evidence="4" id="KW-0804">Transcription</keyword>
<dbReference type="EMBL" id="JABEQM010000020">
    <property type="protein sequence ID" value="MBB2203194.1"/>
    <property type="molecule type" value="Genomic_DNA"/>
</dbReference>
<dbReference type="InterPro" id="IPR000847">
    <property type="entry name" value="LysR_HTH_N"/>
</dbReference>
<evidence type="ECO:0000256" key="3">
    <source>
        <dbReference type="ARBA" id="ARBA00023125"/>
    </source>
</evidence>
<evidence type="ECO:0000256" key="2">
    <source>
        <dbReference type="ARBA" id="ARBA00023015"/>
    </source>
</evidence>
<reference evidence="6 7" key="1">
    <citation type="submission" date="2020-04" db="EMBL/GenBank/DDBJ databases">
        <title>Description of novel Gluconacetobacter.</title>
        <authorList>
            <person name="Sombolestani A."/>
        </authorList>
    </citation>
    <scope>NUCLEOTIDE SEQUENCE [LARGE SCALE GENOMIC DNA]</scope>
    <source>
        <strain evidence="6 7">LMG 27802</strain>
    </source>
</reference>
<evidence type="ECO:0000259" key="5">
    <source>
        <dbReference type="PROSITE" id="PS50931"/>
    </source>
</evidence>
<dbReference type="GO" id="GO:0003677">
    <property type="term" value="F:DNA binding"/>
    <property type="evidence" value="ECO:0007669"/>
    <property type="project" value="UniProtKB-KW"/>
</dbReference>
<evidence type="ECO:0000256" key="1">
    <source>
        <dbReference type="ARBA" id="ARBA00009437"/>
    </source>
</evidence>
<proteinExistence type="inferred from homology"/>
<dbReference type="RefSeq" id="WP_182961320.1">
    <property type="nucleotide sequence ID" value="NZ_JABEQM010000020.1"/>
</dbReference>
<dbReference type="GO" id="GO:0005829">
    <property type="term" value="C:cytosol"/>
    <property type="evidence" value="ECO:0007669"/>
    <property type="project" value="TreeGrafter"/>
</dbReference>